<accession>A0A7R8CZK3</accession>
<dbReference type="EMBL" id="HG994584">
    <property type="protein sequence ID" value="CAF2935295.1"/>
    <property type="molecule type" value="Genomic_DNA"/>
</dbReference>
<proteinExistence type="predicted"/>
<gene>
    <name evidence="1" type="ORF">LSAA_10740</name>
</gene>
<reference evidence="1" key="1">
    <citation type="submission" date="2021-02" db="EMBL/GenBank/DDBJ databases">
        <authorList>
            <person name="Bekaert M."/>
        </authorList>
    </citation>
    <scope>NUCLEOTIDE SEQUENCE</scope>
    <source>
        <strain evidence="1">IoA-00</strain>
    </source>
</reference>
<keyword evidence="2" id="KW-1185">Reference proteome</keyword>
<dbReference type="AlphaFoldDB" id="A0A7R8CZK3"/>
<dbReference type="OrthoDB" id="6377791at2759"/>
<name>A0A7R8CZK3_LEPSM</name>
<sequence>MLKNSLLSSYFIQAYSVYGFASYLWAIMFGFVFVQRQFSLALQMVKSCCIIPFFIFAGVGVIAGIALGVHLVLEKGESSRENFRLGWGTIGTFYVLIGIIFCTNLYFYWTSQRRMRRQLVYNKSMQHFQVNFDLFVKFLIVIGPCAEPEWPISLKNYFCYDACCFGCCKQEEFINENCQELATIDSLKLREEKESNDFPNTSTFLLPDTNRQISRSLFNIRNGNGNNSTLDRSELDPLNPDADESIGKNITPS</sequence>
<dbReference type="Proteomes" id="UP000675881">
    <property type="component" value="Chromosome 5"/>
</dbReference>
<protein>
    <submittedName>
        <fullName evidence="1">(salmon louse) hypothetical protein</fullName>
    </submittedName>
</protein>
<evidence type="ECO:0000313" key="2">
    <source>
        <dbReference type="Proteomes" id="UP000675881"/>
    </source>
</evidence>
<evidence type="ECO:0000313" key="1">
    <source>
        <dbReference type="EMBL" id="CAF2935295.1"/>
    </source>
</evidence>
<organism evidence="1 2">
    <name type="scientific">Lepeophtheirus salmonis</name>
    <name type="common">Salmon louse</name>
    <name type="synonym">Caligus salmonis</name>
    <dbReference type="NCBI Taxonomy" id="72036"/>
    <lineage>
        <taxon>Eukaryota</taxon>
        <taxon>Metazoa</taxon>
        <taxon>Ecdysozoa</taxon>
        <taxon>Arthropoda</taxon>
        <taxon>Crustacea</taxon>
        <taxon>Multicrustacea</taxon>
        <taxon>Hexanauplia</taxon>
        <taxon>Copepoda</taxon>
        <taxon>Siphonostomatoida</taxon>
        <taxon>Caligidae</taxon>
        <taxon>Lepeophtheirus</taxon>
    </lineage>
</organism>